<dbReference type="AlphaFoldDB" id="B3E5P7"/>
<accession>B3E5P7</accession>
<dbReference type="eggNOG" id="COG4753">
    <property type="taxonomic scope" value="Bacteria"/>
</dbReference>
<dbReference type="InterPro" id="IPR001789">
    <property type="entry name" value="Sig_transdc_resp-reg_receiver"/>
</dbReference>
<dbReference type="GO" id="GO:0000160">
    <property type="term" value="P:phosphorelay signal transduction system"/>
    <property type="evidence" value="ECO:0007669"/>
    <property type="project" value="InterPro"/>
</dbReference>
<keyword evidence="5" id="KW-1185">Reference proteome</keyword>
<dbReference type="SUPFAM" id="SSF52172">
    <property type="entry name" value="CheY-like"/>
    <property type="match status" value="1"/>
</dbReference>
<reference evidence="4 5" key="1">
    <citation type="submission" date="2008-05" db="EMBL/GenBank/DDBJ databases">
        <title>Complete sequence of chromosome of Geobacter lovleyi SZ.</title>
        <authorList>
            <consortium name="US DOE Joint Genome Institute"/>
            <person name="Lucas S."/>
            <person name="Copeland A."/>
            <person name="Lapidus A."/>
            <person name="Glavina del Rio T."/>
            <person name="Dalin E."/>
            <person name="Tice H."/>
            <person name="Bruce D."/>
            <person name="Goodwin L."/>
            <person name="Pitluck S."/>
            <person name="Chertkov O."/>
            <person name="Meincke L."/>
            <person name="Brettin T."/>
            <person name="Detter J.C."/>
            <person name="Han C."/>
            <person name="Tapia R."/>
            <person name="Kuske C.R."/>
            <person name="Schmutz J."/>
            <person name="Larimer F."/>
            <person name="Land M."/>
            <person name="Hauser L."/>
            <person name="Kyrpides N."/>
            <person name="Mikhailova N."/>
            <person name="Sung Y."/>
            <person name="Fletcher K.E."/>
            <person name="Ritalahti K.M."/>
            <person name="Loeffler F.E."/>
            <person name="Richardson P."/>
        </authorList>
    </citation>
    <scope>NUCLEOTIDE SEQUENCE [LARGE SCALE GENOMIC DNA]</scope>
    <source>
        <strain evidence="5">ATCC BAA-1151 / DSM 17278 / SZ</strain>
    </source>
</reference>
<organism evidence="4 5">
    <name type="scientific">Trichlorobacter lovleyi (strain ATCC BAA-1151 / DSM 17278 / SZ)</name>
    <name type="common">Geobacter lovleyi</name>
    <dbReference type="NCBI Taxonomy" id="398767"/>
    <lineage>
        <taxon>Bacteria</taxon>
        <taxon>Pseudomonadati</taxon>
        <taxon>Thermodesulfobacteriota</taxon>
        <taxon>Desulfuromonadia</taxon>
        <taxon>Geobacterales</taxon>
        <taxon>Geobacteraceae</taxon>
        <taxon>Trichlorobacter</taxon>
    </lineage>
</organism>
<dbReference type="STRING" id="398767.Glov_2422"/>
<dbReference type="KEGG" id="glo:Glov_2422"/>
<dbReference type="InterPro" id="IPR050595">
    <property type="entry name" value="Bact_response_regulator"/>
</dbReference>
<dbReference type="InterPro" id="IPR011006">
    <property type="entry name" value="CheY-like_superfamily"/>
</dbReference>
<dbReference type="Proteomes" id="UP000002420">
    <property type="component" value="Chromosome"/>
</dbReference>
<protein>
    <submittedName>
        <fullName evidence="4">Response regulator receiver protein</fullName>
    </submittedName>
</protein>
<dbReference type="Gene3D" id="3.40.50.2300">
    <property type="match status" value="1"/>
</dbReference>
<dbReference type="PROSITE" id="PS50110">
    <property type="entry name" value="RESPONSE_REGULATORY"/>
    <property type="match status" value="1"/>
</dbReference>
<evidence type="ECO:0000313" key="4">
    <source>
        <dbReference type="EMBL" id="ACD96138.1"/>
    </source>
</evidence>
<feature type="modified residue" description="4-aspartylphosphate" evidence="2">
    <location>
        <position position="62"/>
    </location>
</feature>
<feature type="domain" description="Response regulatory" evidence="3">
    <location>
        <begin position="11"/>
        <end position="127"/>
    </location>
</feature>
<name>B3E5P7_TRIL1</name>
<gene>
    <name evidence="4" type="ordered locus">Glov_2422</name>
</gene>
<dbReference type="PANTHER" id="PTHR44591">
    <property type="entry name" value="STRESS RESPONSE REGULATOR PROTEIN 1"/>
    <property type="match status" value="1"/>
</dbReference>
<evidence type="ECO:0000256" key="2">
    <source>
        <dbReference type="PROSITE-ProRule" id="PRU00169"/>
    </source>
</evidence>
<dbReference type="SMART" id="SM00448">
    <property type="entry name" value="REC"/>
    <property type="match status" value="1"/>
</dbReference>
<evidence type="ECO:0000313" key="5">
    <source>
        <dbReference type="Proteomes" id="UP000002420"/>
    </source>
</evidence>
<dbReference type="RefSeq" id="WP_012470471.1">
    <property type="nucleotide sequence ID" value="NC_010814.1"/>
</dbReference>
<keyword evidence="1 2" id="KW-0597">Phosphoprotein</keyword>
<sequence>MEHSRASARFKLLFVEDDAVVCHAIGRMLAREFSGAQVYTADNGQRGLELFREHAPEIVLTDINMPVMNGIEMAERIRELQPATSFIVLTGYSEKGYLDRFNAIGFYDYIIKPADLDRLFDTIERCHADTLHAQEQD</sequence>
<evidence type="ECO:0000256" key="1">
    <source>
        <dbReference type="ARBA" id="ARBA00022553"/>
    </source>
</evidence>
<proteinExistence type="predicted"/>
<dbReference type="HOGENOM" id="CLU_000445_69_12_7"/>
<dbReference type="CDD" id="cd17536">
    <property type="entry name" value="REC_YesN-like"/>
    <property type="match status" value="1"/>
</dbReference>
<dbReference type="PANTHER" id="PTHR44591:SF3">
    <property type="entry name" value="RESPONSE REGULATORY DOMAIN-CONTAINING PROTEIN"/>
    <property type="match status" value="1"/>
</dbReference>
<evidence type="ECO:0000259" key="3">
    <source>
        <dbReference type="PROSITE" id="PS50110"/>
    </source>
</evidence>
<dbReference type="EMBL" id="CP001089">
    <property type="protein sequence ID" value="ACD96138.1"/>
    <property type="molecule type" value="Genomic_DNA"/>
</dbReference>
<dbReference type="Pfam" id="PF00072">
    <property type="entry name" value="Response_reg"/>
    <property type="match status" value="1"/>
</dbReference>